<name>A0A7W7YR40_9HYPH</name>
<sequence length="607" mass="62664">MATIEQLSRALVNADAAGDVAAAKTLANEIIRLRGESAPGAESQQSKDLRSELSDMSNKMGGATIDSLAQVRFDKLPTWKKPLVATADLADQFANGVTFGLGNKAAAAARSAFTDKTYAEELAAMEDYTNKARERSGSAGLAAEIGGSFVLPTGLVKAGLSPTARAINAGGGLGRVSLASAAEGAGFGALQGAGSSDGSLSGMTEGAKYGAVGGAAIGGALPLAMKAVTAAGRKVISPFTSSPERQAAVSSLSREGVETTAGQRLGNDRLRYAEAELGGRKVADKIERQGEQFTSAILKRAGINANRATPDVIDDGFRAIGQKFDNLASRNNLAPDTKLAQDLGAVWREYASLVPESRRAPVVMDLIQDLGKTLGQGSLDGSAYQAVRSRLDRMARGAVSDPQLQDALYGLRNALDDGMERSLYRTNPRDLGEWRKVRNQYRNMLVIEKAATGAGENAASGIISPAQLRNATVTKHGRRNYARGKGDFAELARSGEAVLRSMPNSGTAGRLNAQNLGANVGALLGLGGAGYASGGDPKTMLAGAAAGFAAPRMAGALLMSKPVQTYLSNQLARGGGLTAQTRGLLAAIANAESSQIAPDTGKLLLGR</sequence>
<evidence type="ECO:0000256" key="1">
    <source>
        <dbReference type="SAM" id="MobiDB-lite"/>
    </source>
</evidence>
<comment type="caution">
    <text evidence="2">The sequence shown here is derived from an EMBL/GenBank/DDBJ whole genome shotgun (WGS) entry which is preliminary data.</text>
</comment>
<dbReference type="Proteomes" id="UP000535406">
    <property type="component" value="Unassembled WGS sequence"/>
</dbReference>
<reference evidence="2 3" key="1">
    <citation type="submission" date="2020-08" db="EMBL/GenBank/DDBJ databases">
        <title>Genomic Encyclopedia of Type Strains, Phase IV (KMG-IV): sequencing the most valuable type-strain genomes for metagenomic binning, comparative biology and taxonomic classification.</title>
        <authorList>
            <person name="Goeker M."/>
        </authorList>
    </citation>
    <scope>NUCLEOTIDE SEQUENCE [LARGE SCALE GENOMIC DNA]</scope>
    <source>
        <strain evidence="2 3">DSM 21319</strain>
    </source>
</reference>
<protein>
    <submittedName>
        <fullName evidence="2">Uncharacterized protein</fullName>
    </submittedName>
</protein>
<keyword evidence="3" id="KW-1185">Reference proteome</keyword>
<feature type="region of interest" description="Disordered" evidence="1">
    <location>
        <begin position="37"/>
        <end position="56"/>
    </location>
</feature>
<gene>
    <name evidence="2" type="ORF">HNQ66_000179</name>
</gene>
<dbReference type="RefSeq" id="WP_184139919.1">
    <property type="nucleotide sequence ID" value="NZ_JACHIK010000001.1"/>
</dbReference>
<dbReference type="AlphaFoldDB" id="A0A7W7YR40"/>
<evidence type="ECO:0000313" key="3">
    <source>
        <dbReference type="Proteomes" id="UP000535406"/>
    </source>
</evidence>
<dbReference type="EMBL" id="JACHIK010000001">
    <property type="protein sequence ID" value="MBB5040801.1"/>
    <property type="molecule type" value="Genomic_DNA"/>
</dbReference>
<evidence type="ECO:0000313" key="2">
    <source>
        <dbReference type="EMBL" id="MBB5040801.1"/>
    </source>
</evidence>
<proteinExistence type="predicted"/>
<organism evidence="2 3">
    <name type="scientific">Shinella fusca</name>
    <dbReference type="NCBI Taxonomy" id="544480"/>
    <lineage>
        <taxon>Bacteria</taxon>
        <taxon>Pseudomonadati</taxon>
        <taxon>Pseudomonadota</taxon>
        <taxon>Alphaproteobacteria</taxon>
        <taxon>Hyphomicrobiales</taxon>
        <taxon>Rhizobiaceae</taxon>
        <taxon>Shinella</taxon>
    </lineage>
</organism>
<accession>A0A7W7YR40</accession>